<dbReference type="Proteomes" id="UP000694251">
    <property type="component" value="Chromosome 10"/>
</dbReference>
<evidence type="ECO:0000313" key="5">
    <source>
        <dbReference type="Proteomes" id="UP000694251"/>
    </source>
</evidence>
<reference evidence="4 5" key="1">
    <citation type="submission" date="2020-12" db="EMBL/GenBank/DDBJ databases">
        <title>Concerted genomic and epigenomic changes stabilize Arabidopsis allopolyploids.</title>
        <authorList>
            <person name="Chen Z."/>
        </authorList>
    </citation>
    <scope>NUCLEOTIDE SEQUENCE [LARGE SCALE GENOMIC DNA]</scope>
    <source>
        <strain evidence="4">As9502</strain>
        <tissue evidence="4">Leaf</tissue>
    </source>
</reference>
<dbReference type="PANTHER" id="PTHR32009">
    <property type="entry name" value="TMV RESISTANCE PROTEIN N-LIKE"/>
    <property type="match status" value="1"/>
</dbReference>
<feature type="domain" description="TIR" evidence="3">
    <location>
        <begin position="195"/>
        <end position="360"/>
    </location>
</feature>
<proteinExistence type="predicted"/>
<dbReference type="OrthoDB" id="1081807at2759"/>
<dbReference type="Pfam" id="PF01582">
    <property type="entry name" value="TIR"/>
    <property type="match status" value="1"/>
</dbReference>
<comment type="caution">
    <text evidence="4">The sequence shown here is derived from an EMBL/GenBank/DDBJ whole genome shotgun (WGS) entry which is preliminary data.</text>
</comment>
<evidence type="ECO:0000256" key="1">
    <source>
        <dbReference type="ARBA" id="ARBA00023027"/>
    </source>
</evidence>
<dbReference type="EMBL" id="JAEFBJ010000010">
    <property type="protein sequence ID" value="KAG7563407.1"/>
    <property type="molecule type" value="Genomic_DNA"/>
</dbReference>
<dbReference type="AlphaFoldDB" id="A0A8T1ZV25"/>
<name>A0A8T1ZV25_ARASU</name>
<accession>A0A8T1ZV25</accession>
<keyword evidence="1" id="KW-0520">NAD</keyword>
<gene>
    <name evidence="4" type="ORF">ISN44_As10g002160</name>
</gene>
<evidence type="ECO:0000256" key="2">
    <source>
        <dbReference type="SAM" id="MobiDB-lite"/>
    </source>
</evidence>
<keyword evidence="5" id="KW-1185">Reference proteome</keyword>
<evidence type="ECO:0000313" key="4">
    <source>
        <dbReference type="EMBL" id="KAG7563407.1"/>
    </source>
</evidence>
<dbReference type="GO" id="GO:0007165">
    <property type="term" value="P:signal transduction"/>
    <property type="evidence" value="ECO:0007669"/>
    <property type="project" value="InterPro"/>
</dbReference>
<dbReference type="PANTHER" id="PTHR32009:SF63">
    <property type="entry name" value="RESISTANCE PROTEIN (TIR CLASS), PUTATIVE-RELATED"/>
    <property type="match status" value="1"/>
</dbReference>
<sequence length="384" mass="43958">MKIGSSLKDQDACEDLVIKTMDDLGIPMNEQEDLSTCDVLDPNTLFSDNNNPNVQPQSNDEFTAGLSHVNLSDYKSKKSQLTRSTIPSKKEVKEDLVKTRKKGNFNTEEAVKRNYKNLINTIFIFLALTIYSKLVCSDMATRFSFRYGRRSTNYSSSSPRFDDDSCPSFSEGKKNSNLVPSPVSYPMRIAVSPGKVHQVFLNFRGEQLRYNFVSHLSDAFELQEIKYFIDKHEQRGKDLKHLFVRIKESSIALAIFSTRYPESSWCMDELVMMKKLSDQGKLLVIPIFYKVDAKDVKKPTGDSEFGKNFWRLAEDSTGDQIKKWKEALESISCKMGLSLGEKSSESDFVKEIVKEVQRVIEAFVSRKKRVIFGRKVGDFQLPIW</sequence>
<dbReference type="SMART" id="SM00255">
    <property type="entry name" value="TIR"/>
    <property type="match status" value="1"/>
</dbReference>
<protein>
    <submittedName>
        <fullName evidence="4">Toll/interleukin-1 receptor homology (TIR) domain</fullName>
    </submittedName>
</protein>
<dbReference type="InterPro" id="IPR000157">
    <property type="entry name" value="TIR_dom"/>
</dbReference>
<feature type="region of interest" description="Disordered" evidence="2">
    <location>
        <begin position="151"/>
        <end position="173"/>
    </location>
</feature>
<dbReference type="FunFam" id="3.40.50.10140:FF:000007">
    <property type="entry name" value="Disease resistance protein (TIR-NBS-LRR class)"/>
    <property type="match status" value="1"/>
</dbReference>
<evidence type="ECO:0000259" key="3">
    <source>
        <dbReference type="PROSITE" id="PS50104"/>
    </source>
</evidence>
<keyword evidence="4" id="KW-0675">Receptor</keyword>
<organism evidence="4 5">
    <name type="scientific">Arabidopsis suecica</name>
    <name type="common">Swedish thale-cress</name>
    <name type="synonym">Cardaminopsis suecica</name>
    <dbReference type="NCBI Taxonomy" id="45249"/>
    <lineage>
        <taxon>Eukaryota</taxon>
        <taxon>Viridiplantae</taxon>
        <taxon>Streptophyta</taxon>
        <taxon>Embryophyta</taxon>
        <taxon>Tracheophyta</taxon>
        <taxon>Spermatophyta</taxon>
        <taxon>Magnoliopsida</taxon>
        <taxon>eudicotyledons</taxon>
        <taxon>Gunneridae</taxon>
        <taxon>Pentapetalae</taxon>
        <taxon>rosids</taxon>
        <taxon>malvids</taxon>
        <taxon>Brassicales</taxon>
        <taxon>Brassicaceae</taxon>
        <taxon>Camelineae</taxon>
        <taxon>Arabidopsis</taxon>
    </lineage>
</organism>
<dbReference type="PROSITE" id="PS50104">
    <property type="entry name" value="TIR"/>
    <property type="match status" value="1"/>
</dbReference>